<organism evidence="1 2">
    <name type="scientific">Brachionus plicatilis</name>
    <name type="common">Marine rotifer</name>
    <name type="synonym">Brachionus muelleri</name>
    <dbReference type="NCBI Taxonomy" id="10195"/>
    <lineage>
        <taxon>Eukaryota</taxon>
        <taxon>Metazoa</taxon>
        <taxon>Spiralia</taxon>
        <taxon>Gnathifera</taxon>
        <taxon>Rotifera</taxon>
        <taxon>Eurotatoria</taxon>
        <taxon>Monogononta</taxon>
        <taxon>Pseudotrocha</taxon>
        <taxon>Ploima</taxon>
        <taxon>Brachionidae</taxon>
        <taxon>Brachionus</taxon>
    </lineage>
</organism>
<protein>
    <submittedName>
        <fullName evidence="1">Uncharacterized protein</fullName>
    </submittedName>
</protein>
<evidence type="ECO:0000313" key="2">
    <source>
        <dbReference type="Proteomes" id="UP000276133"/>
    </source>
</evidence>
<keyword evidence="2" id="KW-1185">Reference proteome</keyword>
<gene>
    <name evidence="1" type="ORF">BpHYR1_022190</name>
</gene>
<evidence type="ECO:0000313" key="1">
    <source>
        <dbReference type="EMBL" id="RNA23900.1"/>
    </source>
</evidence>
<proteinExistence type="predicted"/>
<comment type="caution">
    <text evidence="1">The sequence shown here is derived from an EMBL/GenBank/DDBJ whole genome shotgun (WGS) entry which is preliminary data.</text>
</comment>
<dbReference type="AlphaFoldDB" id="A0A3M7RKG7"/>
<sequence>MKDFELIKDFDLSDDSDIRITKFPLVSTILKLLNVNYWADWIDLSKALFHQTITEESLLDISSQSYLDESYLELNSLELAHAKNA</sequence>
<dbReference type="Proteomes" id="UP000276133">
    <property type="component" value="Unassembled WGS sequence"/>
</dbReference>
<name>A0A3M7RKG7_BRAPC</name>
<reference evidence="1 2" key="1">
    <citation type="journal article" date="2018" name="Sci. Rep.">
        <title>Genomic signatures of local adaptation to the degree of environmental predictability in rotifers.</title>
        <authorList>
            <person name="Franch-Gras L."/>
            <person name="Hahn C."/>
            <person name="Garcia-Roger E.M."/>
            <person name="Carmona M.J."/>
            <person name="Serra M."/>
            <person name="Gomez A."/>
        </authorList>
    </citation>
    <scope>NUCLEOTIDE SEQUENCE [LARGE SCALE GENOMIC DNA]</scope>
    <source>
        <strain evidence="1">HYR1</strain>
    </source>
</reference>
<accession>A0A3M7RKG7</accession>
<dbReference type="EMBL" id="REGN01003199">
    <property type="protein sequence ID" value="RNA23900.1"/>
    <property type="molecule type" value="Genomic_DNA"/>
</dbReference>